<reference evidence="3" key="1">
    <citation type="journal article" date="2014" name="Nat. Genet.">
        <title>Genome of the human hookworm Necator americanus.</title>
        <authorList>
            <person name="Tang Y.T."/>
            <person name="Gao X."/>
            <person name="Rosa B.A."/>
            <person name="Abubucker S."/>
            <person name="Hallsworth-Pepin K."/>
            <person name="Martin J."/>
            <person name="Tyagi R."/>
            <person name="Heizer E."/>
            <person name="Zhang X."/>
            <person name="Bhonagiri-Palsikar V."/>
            <person name="Minx P."/>
            <person name="Warren W.C."/>
            <person name="Wang Q."/>
            <person name="Zhan B."/>
            <person name="Hotez P.J."/>
            <person name="Sternberg P.W."/>
            <person name="Dougall A."/>
            <person name="Gaze S.T."/>
            <person name="Mulvenna J."/>
            <person name="Sotillo J."/>
            <person name="Ranganathan S."/>
            <person name="Rabelo E.M."/>
            <person name="Wilson R.K."/>
            <person name="Felgner P.L."/>
            <person name="Bethony J."/>
            <person name="Hawdon J.M."/>
            <person name="Gasser R.B."/>
            <person name="Loukas A."/>
            <person name="Mitreva M."/>
        </authorList>
    </citation>
    <scope>NUCLEOTIDE SEQUENCE [LARGE SCALE GENOMIC DNA]</scope>
</reference>
<dbReference type="OMA" id="SSAKNMY"/>
<dbReference type="OrthoDB" id="5874910at2759"/>
<organism evidence="2 3">
    <name type="scientific">Necator americanus</name>
    <name type="common">Human hookworm</name>
    <dbReference type="NCBI Taxonomy" id="51031"/>
    <lineage>
        <taxon>Eukaryota</taxon>
        <taxon>Metazoa</taxon>
        <taxon>Ecdysozoa</taxon>
        <taxon>Nematoda</taxon>
        <taxon>Chromadorea</taxon>
        <taxon>Rhabditida</taxon>
        <taxon>Rhabditina</taxon>
        <taxon>Rhabditomorpha</taxon>
        <taxon>Strongyloidea</taxon>
        <taxon>Ancylostomatidae</taxon>
        <taxon>Bunostominae</taxon>
        <taxon>Necator</taxon>
    </lineage>
</organism>
<dbReference type="InterPro" id="IPR014044">
    <property type="entry name" value="CAP_dom"/>
</dbReference>
<feature type="domain" description="SCP" evidence="1">
    <location>
        <begin position="22"/>
        <end position="153"/>
    </location>
</feature>
<dbReference type="SMART" id="SM00198">
    <property type="entry name" value="SCP"/>
    <property type="match status" value="1"/>
</dbReference>
<dbReference type="KEGG" id="nai:NECAME_09588"/>
<dbReference type="SUPFAM" id="SSF55797">
    <property type="entry name" value="PR-1-like"/>
    <property type="match status" value="1"/>
</dbReference>
<keyword evidence="3" id="KW-1185">Reference proteome</keyword>
<evidence type="ECO:0000313" key="2">
    <source>
        <dbReference type="EMBL" id="ETN79833.1"/>
    </source>
</evidence>
<dbReference type="STRING" id="51031.W2TDE6"/>
<dbReference type="Pfam" id="PF00188">
    <property type="entry name" value="CAP"/>
    <property type="match status" value="1"/>
</dbReference>
<dbReference type="CDD" id="cd05380">
    <property type="entry name" value="CAP_euk"/>
    <property type="match status" value="1"/>
</dbReference>
<name>W2TDE6_NECAM</name>
<accession>W2TDE6</accession>
<evidence type="ECO:0000313" key="3">
    <source>
        <dbReference type="Proteomes" id="UP000053676"/>
    </source>
</evidence>
<proteinExistence type="predicted"/>
<dbReference type="Proteomes" id="UP000053676">
    <property type="component" value="Unassembled WGS sequence"/>
</dbReference>
<sequence length="171" mass="19708">MFLSWGWSEKVCQGNAAGLDDAQRTELLNYHNKLREDIAKGLANNNEGLLSSAKNMYKLKYDCKLEKAVFQEVNKCESRVTFTNGYGQNIAAIPQGLIADKGNQLKMALDMWYSPIKYYGLKNPDNKYNDARLYTFANKSDFERIKKVKNRNNEVKHFIQLEFSFTVSVKK</sequence>
<evidence type="ECO:0000259" key="1">
    <source>
        <dbReference type="SMART" id="SM00198"/>
    </source>
</evidence>
<dbReference type="InterPro" id="IPR035940">
    <property type="entry name" value="CAP_sf"/>
</dbReference>
<dbReference type="EMBL" id="KI659320">
    <property type="protein sequence ID" value="ETN79833.1"/>
    <property type="molecule type" value="Genomic_DNA"/>
</dbReference>
<dbReference type="Gene3D" id="3.40.33.10">
    <property type="entry name" value="CAP"/>
    <property type="match status" value="1"/>
</dbReference>
<dbReference type="AlphaFoldDB" id="W2TDE6"/>
<protein>
    <submittedName>
        <fullName evidence="2">SCP-like protein</fullName>
    </submittedName>
</protein>
<gene>
    <name evidence="2" type="ORF">NECAME_09588</name>
</gene>